<accession>A0A8B8U1C3</accession>
<evidence type="ECO:0000259" key="1">
    <source>
        <dbReference type="Pfam" id="PF01094"/>
    </source>
</evidence>
<evidence type="ECO:0000313" key="2">
    <source>
        <dbReference type="Proteomes" id="UP000694856"/>
    </source>
</evidence>
<dbReference type="GeneID" id="116667322"/>
<dbReference type="Pfam" id="PF01094">
    <property type="entry name" value="ANF_receptor"/>
    <property type="match status" value="1"/>
</dbReference>
<keyword evidence="2" id="KW-1185">Reference proteome</keyword>
<dbReference type="KEGG" id="cfr:116667322"/>
<dbReference type="AlphaFoldDB" id="A0A8B8U1C3"/>
<evidence type="ECO:0000313" key="3">
    <source>
        <dbReference type="RefSeq" id="XP_032347915.1"/>
    </source>
</evidence>
<dbReference type="Gene3D" id="3.40.50.2300">
    <property type="match status" value="4"/>
</dbReference>
<dbReference type="RefSeq" id="XP_032347915.1">
    <property type="nucleotide sequence ID" value="XM_032492024.1"/>
</dbReference>
<sequence>MTQGILALVTSTGCVSTNALQSLTDAIHIPHLFVQHNPGGSPCTACHLNPSPDGEAYTLASRPPVRLNDVMLRLVTELRWQKFVMFYDSEYACDLMTQGILALVTSTGCVSTNALQSLTDAIHIPHLFVQHNPGGSPCTACHLNPSPDGEAYTLASRPPVRLNDVMLRLVTELRWQKFVMFYDSEYGELGPRAALGLQWGHSRALGDV</sequence>
<dbReference type="Proteomes" id="UP000694856">
    <property type="component" value="Chromosome 11"/>
</dbReference>
<name>A0A8B8U1C3_CAMFR</name>
<organism evidence="2 3">
    <name type="scientific">Camelus ferus</name>
    <name type="common">Wild bactrian camel</name>
    <name type="synonym">Camelus bactrianus ferus</name>
    <dbReference type="NCBI Taxonomy" id="419612"/>
    <lineage>
        <taxon>Eukaryota</taxon>
        <taxon>Metazoa</taxon>
        <taxon>Chordata</taxon>
        <taxon>Craniata</taxon>
        <taxon>Vertebrata</taxon>
        <taxon>Euteleostomi</taxon>
        <taxon>Mammalia</taxon>
        <taxon>Eutheria</taxon>
        <taxon>Laurasiatheria</taxon>
        <taxon>Artiodactyla</taxon>
        <taxon>Tylopoda</taxon>
        <taxon>Camelidae</taxon>
        <taxon>Camelus</taxon>
    </lineage>
</organism>
<protein>
    <submittedName>
        <fullName evidence="3">Glutamate receptor ionotropic, delta-1-like</fullName>
    </submittedName>
</protein>
<reference evidence="3" key="1">
    <citation type="submission" date="2025-08" db="UniProtKB">
        <authorList>
            <consortium name="RefSeq"/>
        </authorList>
    </citation>
    <scope>IDENTIFICATION</scope>
    <source>
        <tissue evidence="3">Ear skin</tissue>
    </source>
</reference>
<feature type="domain" description="Receptor ligand binding region" evidence="1">
    <location>
        <begin position="92"/>
        <end position="189"/>
    </location>
</feature>
<gene>
    <name evidence="3" type="primary">LOC116667322</name>
</gene>
<proteinExistence type="predicted"/>
<dbReference type="InterPro" id="IPR001828">
    <property type="entry name" value="ANF_lig-bd_rcpt"/>
</dbReference>